<sequence>MTVLQADGAVRSGVRPGVRAGVRIPVVVHAADPISRAGAVSQLKQCATLELVEEQRTASGAVAVMLAETVDASVTAALRRLVRGGEVRVVLVVERMREAELLEAVECGVAAILWRREATAPRLGQAVLAAARGDGDLPADLLGRLIVQMGRLQRSVQGIPGFTPPGISERESDILRLVAEGWDTAEIAAKLSYSERTVKNVLHGLTTRLHLRNRAHAVAYALREGYI</sequence>
<dbReference type="InterPro" id="IPR039420">
    <property type="entry name" value="WalR-like"/>
</dbReference>
<protein>
    <submittedName>
        <fullName evidence="5">Helix-turn-helix transcriptional regulator</fullName>
    </submittedName>
</protein>
<dbReference type="CDD" id="cd06170">
    <property type="entry name" value="LuxR_C_like"/>
    <property type="match status" value="1"/>
</dbReference>
<name>A0A919FCY1_9ACTN</name>
<dbReference type="Gene3D" id="3.40.50.2300">
    <property type="match status" value="1"/>
</dbReference>
<dbReference type="EMBL" id="BNBO01000002">
    <property type="protein sequence ID" value="GHH60872.1"/>
    <property type="molecule type" value="Genomic_DNA"/>
</dbReference>
<reference evidence="5" key="1">
    <citation type="journal article" date="2014" name="Int. J. Syst. Evol. Microbiol.">
        <title>Complete genome sequence of Corynebacterium casei LMG S-19264T (=DSM 44701T), isolated from a smear-ripened cheese.</title>
        <authorList>
            <consortium name="US DOE Joint Genome Institute (JGI-PGF)"/>
            <person name="Walter F."/>
            <person name="Albersmeier A."/>
            <person name="Kalinowski J."/>
            <person name="Ruckert C."/>
        </authorList>
    </citation>
    <scope>NUCLEOTIDE SEQUENCE</scope>
    <source>
        <strain evidence="5">JCM 4646</strain>
    </source>
</reference>
<comment type="caution">
    <text evidence="5">The sequence shown here is derived from an EMBL/GenBank/DDBJ whole genome shotgun (WGS) entry which is preliminary data.</text>
</comment>
<dbReference type="RefSeq" id="WP_190209193.1">
    <property type="nucleotide sequence ID" value="NZ_BNBO01000002.1"/>
</dbReference>
<evidence type="ECO:0000313" key="6">
    <source>
        <dbReference type="Proteomes" id="UP000617734"/>
    </source>
</evidence>
<dbReference type="SMART" id="SM00421">
    <property type="entry name" value="HTH_LUXR"/>
    <property type="match status" value="1"/>
</dbReference>
<dbReference type="Proteomes" id="UP000617734">
    <property type="component" value="Unassembled WGS sequence"/>
</dbReference>
<keyword evidence="2" id="KW-0238">DNA-binding</keyword>
<evidence type="ECO:0000256" key="1">
    <source>
        <dbReference type="ARBA" id="ARBA00023015"/>
    </source>
</evidence>
<dbReference type="GO" id="GO:0006355">
    <property type="term" value="P:regulation of DNA-templated transcription"/>
    <property type="evidence" value="ECO:0007669"/>
    <property type="project" value="InterPro"/>
</dbReference>
<dbReference type="PRINTS" id="PR00038">
    <property type="entry name" value="HTHLUXR"/>
</dbReference>
<dbReference type="Pfam" id="PF00196">
    <property type="entry name" value="GerE"/>
    <property type="match status" value="1"/>
</dbReference>
<keyword evidence="1" id="KW-0805">Transcription regulation</keyword>
<accession>A0A919FCY1</accession>
<dbReference type="GO" id="GO:0003677">
    <property type="term" value="F:DNA binding"/>
    <property type="evidence" value="ECO:0007669"/>
    <property type="project" value="UniProtKB-KW"/>
</dbReference>
<organism evidence="5 6">
    <name type="scientific">Kitasatospora indigofera</name>
    <dbReference type="NCBI Taxonomy" id="67307"/>
    <lineage>
        <taxon>Bacteria</taxon>
        <taxon>Bacillati</taxon>
        <taxon>Actinomycetota</taxon>
        <taxon>Actinomycetes</taxon>
        <taxon>Kitasatosporales</taxon>
        <taxon>Streptomycetaceae</taxon>
        <taxon>Kitasatospora</taxon>
    </lineage>
</organism>
<feature type="domain" description="HTH luxR-type" evidence="4">
    <location>
        <begin position="160"/>
        <end position="225"/>
    </location>
</feature>
<dbReference type="AlphaFoldDB" id="A0A919FCY1"/>
<dbReference type="InterPro" id="IPR016032">
    <property type="entry name" value="Sig_transdc_resp-reg_C-effctor"/>
</dbReference>
<keyword evidence="6" id="KW-1185">Reference proteome</keyword>
<dbReference type="PANTHER" id="PTHR43214:SF24">
    <property type="entry name" value="TRANSCRIPTIONAL REGULATORY PROTEIN NARL-RELATED"/>
    <property type="match status" value="1"/>
</dbReference>
<reference evidence="5" key="2">
    <citation type="submission" date="2020-09" db="EMBL/GenBank/DDBJ databases">
        <authorList>
            <person name="Sun Q."/>
            <person name="Ohkuma M."/>
        </authorList>
    </citation>
    <scope>NUCLEOTIDE SEQUENCE</scope>
    <source>
        <strain evidence="5">JCM 4646</strain>
    </source>
</reference>
<proteinExistence type="predicted"/>
<keyword evidence="3" id="KW-0804">Transcription</keyword>
<dbReference type="SUPFAM" id="SSF46894">
    <property type="entry name" value="C-terminal effector domain of the bipartite response regulators"/>
    <property type="match status" value="1"/>
</dbReference>
<dbReference type="GeneID" id="95351161"/>
<evidence type="ECO:0000256" key="3">
    <source>
        <dbReference type="ARBA" id="ARBA00023163"/>
    </source>
</evidence>
<evidence type="ECO:0000313" key="5">
    <source>
        <dbReference type="EMBL" id="GHH60872.1"/>
    </source>
</evidence>
<evidence type="ECO:0000256" key="2">
    <source>
        <dbReference type="ARBA" id="ARBA00023125"/>
    </source>
</evidence>
<dbReference type="PROSITE" id="PS50043">
    <property type="entry name" value="HTH_LUXR_2"/>
    <property type="match status" value="1"/>
</dbReference>
<dbReference type="InterPro" id="IPR000792">
    <property type="entry name" value="Tscrpt_reg_LuxR_C"/>
</dbReference>
<dbReference type="PANTHER" id="PTHR43214">
    <property type="entry name" value="TWO-COMPONENT RESPONSE REGULATOR"/>
    <property type="match status" value="1"/>
</dbReference>
<gene>
    <name evidence="5" type="ORF">GCM10018781_06320</name>
</gene>
<evidence type="ECO:0000259" key="4">
    <source>
        <dbReference type="PROSITE" id="PS50043"/>
    </source>
</evidence>